<keyword evidence="1" id="KW-0812">Transmembrane</keyword>
<sequence>MKSQVAREEQTLDIAAAVLVAAALWLLPVGAVLLGVALAHLDPRLHAVVGLAVYGYLPTVVVWLVVARRRRRVSRAD</sequence>
<keyword evidence="1" id="KW-1133">Transmembrane helix</keyword>
<keyword evidence="1" id="KW-0472">Membrane</keyword>
<feature type="transmembrane region" description="Helical" evidence="1">
    <location>
        <begin position="45"/>
        <end position="66"/>
    </location>
</feature>
<evidence type="ECO:0000313" key="2">
    <source>
        <dbReference type="EMBL" id="GAA1976468.1"/>
    </source>
</evidence>
<accession>A0ABN2RX98</accession>
<protein>
    <recommendedName>
        <fullName evidence="4">DUF2530 domain-containing protein</fullName>
    </recommendedName>
</protein>
<evidence type="ECO:0000256" key="1">
    <source>
        <dbReference type="SAM" id="Phobius"/>
    </source>
</evidence>
<dbReference type="Proteomes" id="UP001500571">
    <property type="component" value="Unassembled WGS sequence"/>
</dbReference>
<feature type="transmembrane region" description="Helical" evidence="1">
    <location>
        <begin position="12"/>
        <end position="39"/>
    </location>
</feature>
<evidence type="ECO:0000313" key="3">
    <source>
        <dbReference type="Proteomes" id="UP001500571"/>
    </source>
</evidence>
<reference evidence="2 3" key="1">
    <citation type="journal article" date="2019" name="Int. J. Syst. Evol. Microbiol.">
        <title>The Global Catalogue of Microorganisms (GCM) 10K type strain sequencing project: providing services to taxonomists for standard genome sequencing and annotation.</title>
        <authorList>
            <consortium name="The Broad Institute Genomics Platform"/>
            <consortium name="The Broad Institute Genome Sequencing Center for Infectious Disease"/>
            <person name="Wu L."/>
            <person name="Ma J."/>
        </authorList>
    </citation>
    <scope>NUCLEOTIDE SEQUENCE [LARGE SCALE GENOMIC DNA]</scope>
    <source>
        <strain evidence="2 3">JCM 15309</strain>
    </source>
</reference>
<organism evidence="2 3">
    <name type="scientific">Nocardioides panacihumi</name>
    <dbReference type="NCBI Taxonomy" id="400774"/>
    <lineage>
        <taxon>Bacteria</taxon>
        <taxon>Bacillati</taxon>
        <taxon>Actinomycetota</taxon>
        <taxon>Actinomycetes</taxon>
        <taxon>Propionibacteriales</taxon>
        <taxon>Nocardioidaceae</taxon>
        <taxon>Nocardioides</taxon>
    </lineage>
</organism>
<dbReference type="RefSeq" id="WP_344048350.1">
    <property type="nucleotide sequence ID" value="NZ_BAAAPB010000008.1"/>
</dbReference>
<gene>
    <name evidence="2" type="ORF">GCM10009798_42090</name>
</gene>
<keyword evidence="3" id="KW-1185">Reference proteome</keyword>
<dbReference type="EMBL" id="BAAAPB010000008">
    <property type="protein sequence ID" value="GAA1976468.1"/>
    <property type="molecule type" value="Genomic_DNA"/>
</dbReference>
<proteinExistence type="predicted"/>
<evidence type="ECO:0008006" key="4">
    <source>
        <dbReference type="Google" id="ProtNLM"/>
    </source>
</evidence>
<comment type="caution">
    <text evidence="2">The sequence shown here is derived from an EMBL/GenBank/DDBJ whole genome shotgun (WGS) entry which is preliminary data.</text>
</comment>
<name>A0ABN2RX98_9ACTN</name>